<gene>
    <name evidence="1" type="ORF">K4L44_09615</name>
</gene>
<evidence type="ECO:0000313" key="1">
    <source>
        <dbReference type="EMBL" id="QZE12844.1"/>
    </source>
</evidence>
<proteinExistence type="predicted"/>
<dbReference type="EMBL" id="CP081303">
    <property type="protein sequence ID" value="QZE12844.1"/>
    <property type="molecule type" value="Genomic_DNA"/>
</dbReference>
<reference evidence="1" key="1">
    <citation type="submission" date="2021-08" db="EMBL/GenBank/DDBJ databases">
        <title>Novel anaerobic bacterium isolated from sea squirt in East Sea, Republic of Korea.</title>
        <authorList>
            <person name="Nguyen T.H."/>
            <person name="Li Z."/>
            <person name="Lee Y.-J."/>
            <person name="Ko J."/>
            <person name="Kim S.-G."/>
        </authorList>
    </citation>
    <scope>NUCLEOTIDE SEQUENCE</scope>
    <source>
        <strain evidence="1">KCTC 25031</strain>
    </source>
</reference>
<organism evidence="1 2">
    <name type="scientific">Halosquirtibacter laminarini</name>
    <dbReference type="NCBI Taxonomy" id="3374600"/>
    <lineage>
        <taxon>Bacteria</taxon>
        <taxon>Pseudomonadati</taxon>
        <taxon>Bacteroidota</taxon>
        <taxon>Bacteroidia</taxon>
        <taxon>Marinilabiliales</taxon>
        <taxon>Prolixibacteraceae</taxon>
        <taxon>Halosquirtibacter</taxon>
    </lineage>
</organism>
<name>A0AC61NMD7_9BACT</name>
<keyword evidence="2" id="KW-1185">Reference proteome</keyword>
<sequence>MTDQVNITRIIQLCKVDWALKKKTYLLMALFLFILYFLPLLIELPRLRSIHFTQLFKNRYIVFSVTSIFLGGYLSPDSPLFVTHKRNTLGNLMIPVTVTERLIYSFIRFFVWVIVVNPILFYSSVTIQDFVLPIGRFMEQLNQNPFYGFYIPVVFALSFAFYVKLSIGVLFFKKDSKVKTIIVRVFLFMVFLLVGFAFSKSQGQLWGGFINDTTRYYFKNVFHITRDTVQDYATLRSFILGYVLLVNGFLYFAVWYLIKERDAR</sequence>
<protein>
    <submittedName>
        <fullName evidence="1">Uncharacterized protein</fullName>
    </submittedName>
</protein>
<accession>A0AC61NMD7</accession>
<evidence type="ECO:0000313" key="2">
    <source>
        <dbReference type="Proteomes" id="UP000826212"/>
    </source>
</evidence>
<dbReference type="Proteomes" id="UP000826212">
    <property type="component" value="Chromosome"/>
</dbReference>